<evidence type="ECO:0000313" key="5">
    <source>
        <dbReference type="Proteomes" id="UP000228934"/>
    </source>
</evidence>
<dbReference type="Pfam" id="PF15295">
    <property type="entry name" value="CCDC50_N"/>
    <property type="match status" value="1"/>
</dbReference>
<feature type="compositionally biased region" description="Polar residues" evidence="2">
    <location>
        <begin position="178"/>
        <end position="187"/>
    </location>
</feature>
<dbReference type="InterPro" id="IPR039303">
    <property type="entry name" value="CCDC50"/>
</dbReference>
<dbReference type="InterPro" id="IPR029311">
    <property type="entry name" value="CCDC50_N"/>
</dbReference>
<evidence type="ECO:0000256" key="2">
    <source>
        <dbReference type="SAM" id="MobiDB-lite"/>
    </source>
</evidence>
<feature type="compositionally biased region" description="Basic and acidic residues" evidence="2">
    <location>
        <begin position="199"/>
        <end position="287"/>
    </location>
</feature>
<dbReference type="GO" id="GO:0031625">
    <property type="term" value="F:ubiquitin protein ligase binding"/>
    <property type="evidence" value="ECO:0007669"/>
    <property type="project" value="TreeGrafter"/>
</dbReference>
<name>A0A2G9QLQ9_AQUCT</name>
<dbReference type="AlphaFoldDB" id="A0A2G9QLQ9"/>
<gene>
    <name evidence="4" type="ORF">AB205_0045850</name>
</gene>
<dbReference type="PANTHER" id="PTHR22115">
    <property type="entry name" value="C3ORF6 PROTEIN-RELATED"/>
    <property type="match status" value="1"/>
</dbReference>
<keyword evidence="5" id="KW-1185">Reference proteome</keyword>
<evidence type="ECO:0000256" key="1">
    <source>
        <dbReference type="ARBA" id="ARBA00023054"/>
    </source>
</evidence>
<proteinExistence type="predicted"/>
<organism evidence="4 5">
    <name type="scientific">Aquarana catesbeiana</name>
    <name type="common">American bullfrog</name>
    <name type="synonym">Rana catesbeiana</name>
    <dbReference type="NCBI Taxonomy" id="8400"/>
    <lineage>
        <taxon>Eukaryota</taxon>
        <taxon>Metazoa</taxon>
        <taxon>Chordata</taxon>
        <taxon>Craniata</taxon>
        <taxon>Vertebrata</taxon>
        <taxon>Euteleostomi</taxon>
        <taxon>Amphibia</taxon>
        <taxon>Batrachia</taxon>
        <taxon>Anura</taxon>
        <taxon>Neobatrachia</taxon>
        <taxon>Ranoidea</taxon>
        <taxon>Ranidae</taxon>
        <taxon>Aquarana</taxon>
    </lineage>
</organism>
<keyword evidence="1" id="KW-0175">Coiled coil</keyword>
<feature type="compositionally biased region" description="Basic and acidic residues" evidence="2">
    <location>
        <begin position="368"/>
        <end position="416"/>
    </location>
</feature>
<accession>A0A2G9QLQ9</accession>
<feature type="region of interest" description="Disordered" evidence="2">
    <location>
        <begin position="18"/>
        <end position="332"/>
    </location>
</feature>
<dbReference type="Proteomes" id="UP000228934">
    <property type="component" value="Unassembled WGS sequence"/>
</dbReference>
<evidence type="ECO:0000259" key="3">
    <source>
        <dbReference type="Pfam" id="PF15295"/>
    </source>
</evidence>
<dbReference type="OrthoDB" id="9994767at2759"/>
<reference evidence="5" key="1">
    <citation type="journal article" date="2017" name="Nat. Commun.">
        <title>The North American bullfrog draft genome provides insight into hormonal regulation of long noncoding RNA.</title>
        <authorList>
            <person name="Hammond S.A."/>
            <person name="Warren R.L."/>
            <person name="Vandervalk B.P."/>
            <person name="Kucuk E."/>
            <person name="Khan H."/>
            <person name="Gibb E.A."/>
            <person name="Pandoh P."/>
            <person name="Kirk H."/>
            <person name="Zhao Y."/>
            <person name="Jones M."/>
            <person name="Mungall A.J."/>
            <person name="Coope R."/>
            <person name="Pleasance S."/>
            <person name="Moore R.A."/>
            <person name="Holt R.A."/>
            <person name="Round J.M."/>
            <person name="Ohora S."/>
            <person name="Walle B.V."/>
            <person name="Veldhoen N."/>
            <person name="Helbing C.C."/>
            <person name="Birol I."/>
        </authorList>
    </citation>
    <scope>NUCLEOTIDE SEQUENCE [LARGE SCALE GENOMIC DNA]</scope>
</reference>
<feature type="compositionally biased region" description="Basic and acidic residues" evidence="2">
    <location>
        <begin position="122"/>
        <end position="160"/>
    </location>
</feature>
<sequence length="492" mass="57913">EVLDSEIAQEIQEKLVIEAESRRRQEEKDEDIARLLQEREEKRRKKHNPPHGTEEAYYPDHGGHHRGRPKEHMSEFDRHHRNERPERRKEESHPKSKQRSHCDDDRKRGRSAEPRSGQGENPDLHKFENHMNRTSDKKEKPDRPPPPRTNRHEQPEDKELSGAYSSENVPRKGRSQSHDLLSTNNADVQRRRHSPSSPSDRRGTESANERGKPRRRVASDYEHERPRRRVASDYEHERPRRRAGSEYEHERPRRRAESEYEHERHGKGAEGENEHEGHRRRAESKSAHEKHRRRTPSPNHERQPSDGGNRPKGHRDGPQGKLHIGGRIRDEDDAEIARRLQEEELRVNTVDYKTAQLAQDEEIARWLMEKEEKSYKKSKGREKERRRADEQELNTPERVRLRSKDEHHRSRSDKPYSRQNAYTHQLPERAVTLGGRQGNCTRAAIPGPSQREQLRRGLEPATADARQLRTRCYPGTRAQPMSVAERELEPAT</sequence>
<protein>
    <recommendedName>
        <fullName evidence="3">Coiled-coil domain-containing protein</fullName>
    </recommendedName>
</protein>
<dbReference type="EMBL" id="KV957348">
    <property type="protein sequence ID" value="PIO16550.1"/>
    <property type="molecule type" value="Genomic_DNA"/>
</dbReference>
<feature type="domain" description="Coiled-coil" evidence="3">
    <location>
        <begin position="4"/>
        <end position="47"/>
    </location>
</feature>
<feature type="compositionally biased region" description="Basic and acidic residues" evidence="2">
    <location>
        <begin position="70"/>
        <end position="113"/>
    </location>
</feature>
<dbReference type="PANTHER" id="PTHR22115:SF1">
    <property type="entry name" value="COILED-COIL DOMAIN-CONTAINING PROTEIN 50"/>
    <property type="match status" value="1"/>
</dbReference>
<dbReference type="GO" id="GO:0005737">
    <property type="term" value="C:cytoplasm"/>
    <property type="evidence" value="ECO:0007669"/>
    <property type="project" value="TreeGrafter"/>
</dbReference>
<feature type="region of interest" description="Disordered" evidence="2">
    <location>
        <begin position="341"/>
        <end position="360"/>
    </location>
</feature>
<feature type="non-terminal residue" evidence="4">
    <location>
        <position position="1"/>
    </location>
</feature>
<feature type="non-terminal residue" evidence="4">
    <location>
        <position position="492"/>
    </location>
</feature>
<evidence type="ECO:0000313" key="4">
    <source>
        <dbReference type="EMBL" id="PIO16550.1"/>
    </source>
</evidence>
<feature type="region of interest" description="Disordered" evidence="2">
    <location>
        <begin position="368"/>
        <end position="492"/>
    </location>
</feature>
<feature type="compositionally biased region" description="Basic and acidic residues" evidence="2">
    <location>
        <begin position="18"/>
        <end position="41"/>
    </location>
</feature>